<dbReference type="EC" id="2.7.13.3" evidence="3"/>
<dbReference type="AlphaFoldDB" id="A0A1M5K3H1"/>
<evidence type="ECO:0000256" key="3">
    <source>
        <dbReference type="ARBA" id="ARBA00012438"/>
    </source>
</evidence>
<keyword evidence="4" id="KW-0597">Phosphoprotein</keyword>
<dbReference type="GO" id="GO:0000160">
    <property type="term" value="P:phosphorelay signal transduction system"/>
    <property type="evidence" value="ECO:0007669"/>
    <property type="project" value="UniProtKB-KW"/>
</dbReference>
<organism evidence="16 17">
    <name type="scientific">Marisediminitalea aggregata</name>
    <dbReference type="NCBI Taxonomy" id="634436"/>
    <lineage>
        <taxon>Bacteria</taxon>
        <taxon>Pseudomonadati</taxon>
        <taxon>Pseudomonadota</taxon>
        <taxon>Gammaproteobacteria</taxon>
        <taxon>Alteromonadales</taxon>
        <taxon>Alteromonadaceae</taxon>
        <taxon>Marisediminitalea</taxon>
    </lineage>
</organism>
<dbReference type="SUPFAM" id="SSF55874">
    <property type="entry name" value="ATPase domain of HSP90 chaperone/DNA topoisomerase II/histidine kinase"/>
    <property type="match status" value="1"/>
</dbReference>
<dbReference type="InterPro" id="IPR050428">
    <property type="entry name" value="TCS_sensor_his_kinase"/>
</dbReference>
<dbReference type="Gene3D" id="3.30.565.10">
    <property type="entry name" value="Histidine kinase-like ATPase, C-terminal domain"/>
    <property type="match status" value="1"/>
</dbReference>
<evidence type="ECO:0000256" key="8">
    <source>
        <dbReference type="ARBA" id="ARBA00022777"/>
    </source>
</evidence>
<dbReference type="Pfam" id="PF02518">
    <property type="entry name" value="HATPase_c"/>
    <property type="match status" value="1"/>
</dbReference>
<evidence type="ECO:0000256" key="6">
    <source>
        <dbReference type="ARBA" id="ARBA00022692"/>
    </source>
</evidence>
<comment type="subcellular location">
    <subcellularLocation>
        <location evidence="2">Membrane</location>
    </subcellularLocation>
</comment>
<evidence type="ECO:0000256" key="1">
    <source>
        <dbReference type="ARBA" id="ARBA00000085"/>
    </source>
</evidence>
<dbReference type="PROSITE" id="PS50885">
    <property type="entry name" value="HAMP"/>
    <property type="match status" value="1"/>
</dbReference>
<dbReference type="PANTHER" id="PTHR45436:SF4">
    <property type="entry name" value="SENSOR PROTEIN PHOQ"/>
    <property type="match status" value="1"/>
</dbReference>
<name>A0A1M5K3H1_9ALTE</name>
<evidence type="ECO:0000259" key="14">
    <source>
        <dbReference type="PROSITE" id="PS50109"/>
    </source>
</evidence>
<dbReference type="InterPro" id="IPR058619">
    <property type="entry name" value="PhoQ/CarS-like_HATPase"/>
</dbReference>
<feature type="domain" description="Histidine kinase" evidence="14">
    <location>
        <begin position="234"/>
        <end position="426"/>
    </location>
</feature>
<evidence type="ECO:0000259" key="15">
    <source>
        <dbReference type="PROSITE" id="PS50885"/>
    </source>
</evidence>
<dbReference type="GO" id="GO:0005524">
    <property type="term" value="F:ATP binding"/>
    <property type="evidence" value="ECO:0007669"/>
    <property type="project" value="UniProtKB-KW"/>
</dbReference>
<evidence type="ECO:0000313" key="16">
    <source>
        <dbReference type="EMBL" id="SHG47049.1"/>
    </source>
</evidence>
<dbReference type="Proteomes" id="UP000184520">
    <property type="component" value="Unassembled WGS sequence"/>
</dbReference>
<dbReference type="Gene3D" id="1.10.287.130">
    <property type="match status" value="1"/>
</dbReference>
<evidence type="ECO:0000256" key="7">
    <source>
        <dbReference type="ARBA" id="ARBA00022741"/>
    </source>
</evidence>
<keyword evidence="10 13" id="KW-1133">Transmembrane helix</keyword>
<accession>A0A1M5K3H1</accession>
<dbReference type="EMBL" id="FQWD01000003">
    <property type="protein sequence ID" value="SHG47049.1"/>
    <property type="molecule type" value="Genomic_DNA"/>
</dbReference>
<dbReference type="GO" id="GO:0005886">
    <property type="term" value="C:plasma membrane"/>
    <property type="evidence" value="ECO:0007669"/>
    <property type="project" value="TreeGrafter"/>
</dbReference>
<keyword evidence="17" id="KW-1185">Reference proteome</keyword>
<evidence type="ECO:0000256" key="4">
    <source>
        <dbReference type="ARBA" id="ARBA00022553"/>
    </source>
</evidence>
<evidence type="ECO:0000256" key="13">
    <source>
        <dbReference type="SAM" id="Phobius"/>
    </source>
</evidence>
<dbReference type="InterPro" id="IPR004358">
    <property type="entry name" value="Sig_transdc_His_kin-like_C"/>
</dbReference>
<feature type="transmembrane region" description="Helical" evidence="13">
    <location>
        <begin position="155"/>
        <end position="178"/>
    </location>
</feature>
<keyword evidence="12 13" id="KW-0472">Membrane</keyword>
<dbReference type="GO" id="GO:0004673">
    <property type="term" value="F:protein histidine kinase activity"/>
    <property type="evidence" value="ECO:0007669"/>
    <property type="project" value="UniProtKB-EC"/>
</dbReference>
<keyword evidence="6 13" id="KW-0812">Transmembrane</keyword>
<proteinExistence type="predicted"/>
<gene>
    <name evidence="16" type="ORF">SAMN05216361_2347</name>
</gene>
<dbReference type="InterPro" id="IPR036890">
    <property type="entry name" value="HATPase_C_sf"/>
</dbReference>
<evidence type="ECO:0000256" key="12">
    <source>
        <dbReference type="ARBA" id="ARBA00023136"/>
    </source>
</evidence>
<dbReference type="PANTHER" id="PTHR45436">
    <property type="entry name" value="SENSOR HISTIDINE KINASE YKOH"/>
    <property type="match status" value="1"/>
</dbReference>
<keyword evidence="9" id="KW-0067">ATP-binding</keyword>
<sequence>MALLVFIPVTVFTLSQAYTSSLEEAKYNELKLMTLSLISVFEMDDGAPVMPDMLFDEQLNLPDSGYLGVIQLTQATVWISASGLETHVDTLPTPPDIGEEFYVAGHPLDGQHPDYFVYSYTAEFEDGDGYLPVTFFVFNHNADFENERRIYLRSVWQYLIALGFGLIILLVLGMNTLLKPVRALIQEIELTSHGQQHQLSANYPSEFTPLKQSINALLSAEAEQRQRYKNSLGDLAHSLKTPLAVALGTPDLPRSAQEPLQQIDALIQRQLKRATAGASSWEKGIEIAPVVKQITNALNKVYRDKSLQISVEGNDGQFYGDKTDLMEILGNLMDNACKAADRHIRITITEHPYQTDLCIEDDGPGIPPEQVERLLTRGQRLDAYTEGQGIGMAVVADLLAAYEAKLAIGQSTLGGAIFTLSFPAPLRMPG</sequence>
<dbReference type="STRING" id="634436.SAMN05216361_2347"/>
<comment type="catalytic activity">
    <reaction evidence="1">
        <text>ATP + protein L-histidine = ADP + protein N-phospho-L-histidine.</text>
        <dbReference type="EC" id="2.7.13.3"/>
    </reaction>
</comment>
<reference evidence="17" key="1">
    <citation type="submission" date="2016-11" db="EMBL/GenBank/DDBJ databases">
        <authorList>
            <person name="Varghese N."/>
            <person name="Submissions S."/>
        </authorList>
    </citation>
    <scope>NUCLEOTIDE SEQUENCE [LARGE SCALE GENOMIC DNA]</scope>
    <source>
        <strain evidence="17">CGMCC 1.8995</strain>
    </source>
</reference>
<dbReference type="PRINTS" id="PR00344">
    <property type="entry name" value="BCTRLSENSOR"/>
</dbReference>
<evidence type="ECO:0000256" key="2">
    <source>
        <dbReference type="ARBA" id="ARBA00004370"/>
    </source>
</evidence>
<keyword evidence="11" id="KW-0902">Two-component regulatory system</keyword>
<protein>
    <recommendedName>
        <fullName evidence="3">histidine kinase</fullName>
        <ecNumber evidence="3">2.7.13.3</ecNumber>
    </recommendedName>
</protein>
<dbReference type="InterPro" id="IPR003660">
    <property type="entry name" value="HAMP_dom"/>
</dbReference>
<dbReference type="SMART" id="SM00387">
    <property type="entry name" value="HATPase_c"/>
    <property type="match status" value="1"/>
</dbReference>
<dbReference type="InterPro" id="IPR003594">
    <property type="entry name" value="HATPase_dom"/>
</dbReference>
<keyword evidence="8 16" id="KW-0418">Kinase</keyword>
<dbReference type="CDD" id="cd16954">
    <property type="entry name" value="HATPase_PhoQ-like"/>
    <property type="match status" value="1"/>
</dbReference>
<keyword evidence="7" id="KW-0547">Nucleotide-binding</keyword>
<evidence type="ECO:0000256" key="5">
    <source>
        <dbReference type="ARBA" id="ARBA00022679"/>
    </source>
</evidence>
<dbReference type="PROSITE" id="PS50109">
    <property type="entry name" value="HIS_KIN"/>
    <property type="match status" value="1"/>
</dbReference>
<evidence type="ECO:0000256" key="9">
    <source>
        <dbReference type="ARBA" id="ARBA00022840"/>
    </source>
</evidence>
<evidence type="ECO:0000256" key="10">
    <source>
        <dbReference type="ARBA" id="ARBA00022989"/>
    </source>
</evidence>
<dbReference type="InterPro" id="IPR005467">
    <property type="entry name" value="His_kinase_dom"/>
</dbReference>
<keyword evidence="5" id="KW-0808">Transferase</keyword>
<feature type="domain" description="HAMP" evidence="15">
    <location>
        <begin position="175"/>
        <end position="226"/>
    </location>
</feature>
<evidence type="ECO:0000313" key="17">
    <source>
        <dbReference type="Proteomes" id="UP000184520"/>
    </source>
</evidence>
<evidence type="ECO:0000256" key="11">
    <source>
        <dbReference type="ARBA" id="ARBA00023012"/>
    </source>
</evidence>